<evidence type="ECO:0000256" key="3">
    <source>
        <dbReference type="ARBA" id="ARBA00004479"/>
    </source>
</evidence>
<reference evidence="27" key="2">
    <citation type="journal article" date="2023" name="Plants (Basel)">
        <title>Annotation of the Turnera subulata (Passifloraceae) Draft Genome Reveals the S-Locus Evolved after the Divergence of Turneroideae from Passifloroideae in a Stepwise Manner.</title>
        <authorList>
            <person name="Henning P.M."/>
            <person name="Roalson E.H."/>
            <person name="Mir W."/>
            <person name="McCubbin A.G."/>
            <person name="Shore J.S."/>
        </authorList>
    </citation>
    <scope>NUCLEOTIDE SEQUENCE</scope>
    <source>
        <strain evidence="27">F60SS</strain>
    </source>
</reference>
<evidence type="ECO:0000256" key="4">
    <source>
        <dbReference type="ARBA" id="ARBA00012513"/>
    </source>
</evidence>
<dbReference type="EC" id="2.7.11.1" evidence="4"/>
<dbReference type="InterPro" id="IPR003591">
    <property type="entry name" value="Leu-rich_rpt_typical-subtyp"/>
</dbReference>
<evidence type="ECO:0000256" key="21">
    <source>
        <dbReference type="ARBA" id="ARBA00047899"/>
    </source>
</evidence>
<keyword evidence="7" id="KW-0597">Phosphoprotein</keyword>
<dbReference type="InterPro" id="IPR032675">
    <property type="entry name" value="LRR_dom_sf"/>
</dbReference>
<keyword evidence="12" id="KW-0677">Repeat</keyword>
<keyword evidence="17 24" id="KW-0472">Membrane</keyword>
<dbReference type="InterPro" id="IPR013210">
    <property type="entry name" value="LRR_N_plant-typ"/>
</dbReference>
<evidence type="ECO:0000256" key="9">
    <source>
        <dbReference type="ARBA" id="ARBA00022679"/>
    </source>
</evidence>
<dbReference type="GO" id="GO:0004674">
    <property type="term" value="F:protein serine/threonine kinase activity"/>
    <property type="evidence" value="ECO:0007669"/>
    <property type="project" value="UniProtKB-KW"/>
</dbReference>
<organism evidence="27 28">
    <name type="scientific">Turnera subulata</name>
    <dbReference type="NCBI Taxonomy" id="218843"/>
    <lineage>
        <taxon>Eukaryota</taxon>
        <taxon>Viridiplantae</taxon>
        <taxon>Streptophyta</taxon>
        <taxon>Embryophyta</taxon>
        <taxon>Tracheophyta</taxon>
        <taxon>Spermatophyta</taxon>
        <taxon>Magnoliopsida</taxon>
        <taxon>eudicotyledons</taxon>
        <taxon>Gunneridae</taxon>
        <taxon>Pentapetalae</taxon>
        <taxon>rosids</taxon>
        <taxon>fabids</taxon>
        <taxon>Malpighiales</taxon>
        <taxon>Passifloraceae</taxon>
        <taxon>Turnera</taxon>
    </lineage>
</organism>
<keyword evidence="13 23" id="KW-0547">Nucleotide-binding</keyword>
<evidence type="ECO:0000256" key="2">
    <source>
        <dbReference type="ARBA" id="ARBA00004236"/>
    </source>
</evidence>
<evidence type="ECO:0000256" key="20">
    <source>
        <dbReference type="ARBA" id="ARBA00038043"/>
    </source>
</evidence>
<evidence type="ECO:0000256" key="5">
    <source>
        <dbReference type="ARBA" id="ARBA00022512"/>
    </source>
</evidence>
<evidence type="ECO:0000256" key="19">
    <source>
        <dbReference type="ARBA" id="ARBA00023180"/>
    </source>
</evidence>
<dbReference type="FunFam" id="3.80.10.10:FF:000400">
    <property type="entry name" value="Nuclear pore complex protein NUP107"/>
    <property type="match status" value="1"/>
</dbReference>
<dbReference type="InterPro" id="IPR008266">
    <property type="entry name" value="Tyr_kinase_AS"/>
</dbReference>
<dbReference type="SUPFAM" id="SSF56112">
    <property type="entry name" value="Protein kinase-like (PK-like)"/>
    <property type="match status" value="1"/>
</dbReference>
<keyword evidence="8" id="KW-0433">Leucine-rich repeat</keyword>
<evidence type="ECO:0000256" key="16">
    <source>
        <dbReference type="ARBA" id="ARBA00022989"/>
    </source>
</evidence>
<dbReference type="InterPro" id="IPR051716">
    <property type="entry name" value="Plant_RL_S/T_kinase"/>
</dbReference>
<feature type="transmembrane region" description="Helical" evidence="24">
    <location>
        <begin position="574"/>
        <end position="600"/>
    </location>
</feature>
<keyword evidence="16 24" id="KW-1133">Transmembrane helix</keyword>
<dbReference type="GO" id="GO:0009791">
    <property type="term" value="P:post-embryonic development"/>
    <property type="evidence" value="ECO:0007669"/>
    <property type="project" value="UniProtKB-ARBA"/>
</dbReference>
<dbReference type="GO" id="GO:0005524">
    <property type="term" value="F:ATP binding"/>
    <property type="evidence" value="ECO:0007669"/>
    <property type="project" value="UniProtKB-UniRule"/>
</dbReference>
<evidence type="ECO:0000313" key="28">
    <source>
        <dbReference type="Proteomes" id="UP001141552"/>
    </source>
</evidence>
<keyword evidence="15 23" id="KW-0067">ATP-binding</keyword>
<dbReference type="PROSITE" id="PS50011">
    <property type="entry name" value="PROTEIN_KINASE_DOM"/>
    <property type="match status" value="1"/>
</dbReference>
<evidence type="ECO:0000256" key="11">
    <source>
        <dbReference type="ARBA" id="ARBA00022729"/>
    </source>
</evidence>
<keyword evidence="28" id="KW-1185">Reference proteome</keyword>
<feature type="chain" id="PRO_5040441677" description="non-specific serine/threonine protein kinase" evidence="25">
    <location>
        <begin position="27"/>
        <end position="942"/>
    </location>
</feature>
<comment type="similarity">
    <text evidence="20">Belongs to the polygalacturonase-inhibiting protein family.</text>
</comment>
<dbReference type="Pfam" id="PF08263">
    <property type="entry name" value="LRRNT_2"/>
    <property type="match status" value="1"/>
</dbReference>
<evidence type="ECO:0000256" key="23">
    <source>
        <dbReference type="PROSITE-ProRule" id="PRU10141"/>
    </source>
</evidence>
<evidence type="ECO:0000256" key="10">
    <source>
        <dbReference type="ARBA" id="ARBA00022692"/>
    </source>
</evidence>
<gene>
    <name evidence="27" type="ORF">Tsubulata_041844</name>
</gene>
<dbReference type="PROSITE" id="PS00107">
    <property type="entry name" value="PROTEIN_KINASE_ATP"/>
    <property type="match status" value="1"/>
</dbReference>
<dbReference type="GO" id="GO:0005886">
    <property type="term" value="C:plasma membrane"/>
    <property type="evidence" value="ECO:0007669"/>
    <property type="project" value="UniProtKB-SubCell"/>
</dbReference>
<reference evidence="27" key="1">
    <citation type="submission" date="2022-02" db="EMBL/GenBank/DDBJ databases">
        <authorList>
            <person name="Henning P.M."/>
            <person name="McCubbin A.G."/>
            <person name="Shore J.S."/>
        </authorList>
    </citation>
    <scope>NUCLEOTIDE SEQUENCE</scope>
    <source>
        <strain evidence="27">F60SS</strain>
        <tissue evidence="27">Leaves</tissue>
    </source>
</reference>
<dbReference type="SUPFAM" id="SSF52047">
    <property type="entry name" value="RNI-like"/>
    <property type="match status" value="1"/>
</dbReference>
<evidence type="ECO:0000256" key="25">
    <source>
        <dbReference type="SAM" id="SignalP"/>
    </source>
</evidence>
<evidence type="ECO:0000256" key="1">
    <source>
        <dbReference type="ARBA" id="ARBA00004191"/>
    </source>
</evidence>
<keyword evidence="5" id="KW-0964">Secreted</keyword>
<name>A0A9Q0FY97_9ROSI</name>
<dbReference type="Gene3D" id="3.30.200.20">
    <property type="entry name" value="Phosphorylase Kinase, domain 1"/>
    <property type="match status" value="1"/>
</dbReference>
<dbReference type="Gene3D" id="3.80.10.10">
    <property type="entry name" value="Ribonuclease Inhibitor"/>
    <property type="match status" value="2"/>
</dbReference>
<proteinExistence type="inferred from homology"/>
<dbReference type="InterPro" id="IPR000719">
    <property type="entry name" value="Prot_kinase_dom"/>
</dbReference>
<dbReference type="Pfam" id="PF00560">
    <property type="entry name" value="LRR_1"/>
    <property type="match status" value="8"/>
</dbReference>
<dbReference type="PANTHER" id="PTHR48053:SF168">
    <property type="entry name" value="LRR RECEPTOR-LIKE KINASE FAMILY PROTEIN"/>
    <property type="match status" value="1"/>
</dbReference>
<comment type="caution">
    <text evidence="27">The sequence shown here is derived from an EMBL/GenBank/DDBJ whole genome shotgun (WGS) entry which is preliminary data.</text>
</comment>
<dbReference type="InterPro" id="IPR011009">
    <property type="entry name" value="Kinase-like_dom_sf"/>
</dbReference>
<keyword evidence="11 25" id="KW-0732">Signal</keyword>
<evidence type="ECO:0000256" key="7">
    <source>
        <dbReference type="ARBA" id="ARBA00022553"/>
    </source>
</evidence>
<dbReference type="SMART" id="SM00369">
    <property type="entry name" value="LRR_TYP"/>
    <property type="match status" value="8"/>
</dbReference>
<comment type="catalytic activity">
    <reaction evidence="21">
        <text>L-threonyl-[protein] + ATP = O-phospho-L-threonyl-[protein] + ADP + H(+)</text>
        <dbReference type="Rhea" id="RHEA:46608"/>
        <dbReference type="Rhea" id="RHEA-COMP:11060"/>
        <dbReference type="Rhea" id="RHEA-COMP:11605"/>
        <dbReference type="ChEBI" id="CHEBI:15378"/>
        <dbReference type="ChEBI" id="CHEBI:30013"/>
        <dbReference type="ChEBI" id="CHEBI:30616"/>
        <dbReference type="ChEBI" id="CHEBI:61977"/>
        <dbReference type="ChEBI" id="CHEBI:456216"/>
        <dbReference type="EC" id="2.7.11.1"/>
    </reaction>
</comment>
<evidence type="ECO:0000256" key="17">
    <source>
        <dbReference type="ARBA" id="ARBA00023136"/>
    </source>
</evidence>
<evidence type="ECO:0000256" key="15">
    <source>
        <dbReference type="ARBA" id="ARBA00022840"/>
    </source>
</evidence>
<sequence>MPLPFMFPIILISFSSFFCFASLIDATSLELAKGSRVGEADALLKWKASLDNQSQVFLSSWVGNNPCNNWVGISCYSSQSVTNLTIQDSGLKGTLHSFNFSSFPNLLVFDLFNNSLHGNIPPSIGNLSKLINIGLDFNDLSGNIPREIGLLVSLNNLWLASNSLSGLIPDSIGNLRNLSKLTLYDNQLSGSIPMEIGYLRSIKDLVISLNNFTGKIPSSIGNLTNLSNFFLTNNFFSGQLPLEMNNLTSLTVLQLSGNEFTGHLPQDICLGGSLTNFTAASNYFSGPIPKSLRNCSTLFRLRLDSNQLTGNISEALGIHPQLDYIDFSYNKLSGELPSKLGLSQKMTSFKISNNLISGKIPSELANATQLRLLDLSVNQFTGGIPKELGKLQSLFSLTLNNNQLSGHIPPEVGMLSNLQVLDLAANNLSGSIPKQLGMCTGLLQLNMSYNKLSQSIPLEVGDIRFLKELDLSSNLLMKEIPQQLGKLRTLSTLNLSRNMLSGLIPKSFGSLLSLTAVDISHNELQGPIPSIKPFLEAPFGAYQYNLGLCGNVRGLEACVLPKSDRTTTKNGKRIVILTLLPLLASAFLLLTVSGGIFFFCKRIDRRKSHSQVREEQCHDIFSVWRSDGNMIYQNIIEATEEFNSKYCIGSGSYGTVYKAVLPTSQVVAVKKFHSSEEGHHDLTNLKAFKGEISTLLGIRHRNIVKLYGFASTSKHMFLVYEFLEKGSLKNLLASNEEAMELSWVKRINIVKGVANALSYLHHDCSPPIIHRDVSSNNVLLDTEHEAHVSDFGTARFLMPHSTNWTSFAGTCGYTAPELAYTGRVNEKADVYSFGVVALEVIMGRHPGTLISSLSSLSIPSSSSSIQEIDQHTLLKDVIDQRIAPPGNETADAVVRVTKLAIACLNANFQSRPTMHQVSKGFRTRWPTIPQPFPTVKMAELFS</sequence>
<dbReference type="Gene3D" id="1.10.510.10">
    <property type="entry name" value="Transferase(Phosphotransferase) domain 1"/>
    <property type="match status" value="1"/>
</dbReference>
<dbReference type="FunFam" id="3.30.200.20:FF:000309">
    <property type="entry name" value="Leucine-rich repeat receptor protein kinase MSP1"/>
    <property type="match status" value="1"/>
</dbReference>
<evidence type="ECO:0000256" key="14">
    <source>
        <dbReference type="ARBA" id="ARBA00022777"/>
    </source>
</evidence>
<feature type="domain" description="Protein kinase" evidence="26">
    <location>
        <begin position="642"/>
        <end position="933"/>
    </location>
</feature>
<feature type="signal peptide" evidence="25">
    <location>
        <begin position="1"/>
        <end position="26"/>
    </location>
</feature>
<dbReference type="OrthoDB" id="676979at2759"/>
<dbReference type="Pfam" id="PF00069">
    <property type="entry name" value="Pkinase"/>
    <property type="match status" value="1"/>
</dbReference>
<keyword evidence="19" id="KW-0325">Glycoprotein</keyword>
<accession>A0A9Q0FY97</accession>
<evidence type="ECO:0000256" key="13">
    <source>
        <dbReference type="ARBA" id="ARBA00022741"/>
    </source>
</evidence>
<comment type="subcellular location">
    <subcellularLocation>
        <location evidence="2">Cell membrane</location>
    </subcellularLocation>
    <subcellularLocation>
        <location evidence="3">Membrane</location>
        <topology evidence="3">Single-pass type I membrane protein</topology>
    </subcellularLocation>
    <subcellularLocation>
        <location evidence="1">Secreted</location>
        <location evidence="1">Cell wall</location>
    </subcellularLocation>
</comment>
<dbReference type="PROSITE" id="PS00109">
    <property type="entry name" value="PROTEIN_KINASE_TYR"/>
    <property type="match status" value="1"/>
</dbReference>
<keyword evidence="5" id="KW-0134">Cell wall</keyword>
<evidence type="ECO:0000256" key="8">
    <source>
        <dbReference type="ARBA" id="ARBA00022614"/>
    </source>
</evidence>
<keyword evidence="6" id="KW-0723">Serine/threonine-protein kinase</keyword>
<dbReference type="FunFam" id="3.80.10.10:FF:000233">
    <property type="entry name" value="Leucine-rich repeat receptor-like protein kinase TDR"/>
    <property type="match status" value="1"/>
</dbReference>
<keyword evidence="10 24" id="KW-0812">Transmembrane</keyword>
<dbReference type="Pfam" id="PF13855">
    <property type="entry name" value="LRR_8"/>
    <property type="match status" value="1"/>
</dbReference>
<protein>
    <recommendedName>
        <fullName evidence="4">non-specific serine/threonine protein kinase</fullName>
        <ecNumber evidence="4">2.7.11.1</ecNumber>
    </recommendedName>
</protein>
<dbReference type="SUPFAM" id="SSF52058">
    <property type="entry name" value="L domain-like"/>
    <property type="match status" value="1"/>
</dbReference>
<dbReference type="Proteomes" id="UP001141552">
    <property type="component" value="Unassembled WGS sequence"/>
</dbReference>
<keyword evidence="18" id="KW-0675">Receptor</keyword>
<dbReference type="EMBL" id="JAKUCV010003103">
    <property type="protein sequence ID" value="KAJ4840139.1"/>
    <property type="molecule type" value="Genomic_DNA"/>
</dbReference>
<evidence type="ECO:0000256" key="12">
    <source>
        <dbReference type="ARBA" id="ARBA00022737"/>
    </source>
</evidence>
<evidence type="ECO:0000256" key="24">
    <source>
        <dbReference type="SAM" id="Phobius"/>
    </source>
</evidence>
<evidence type="ECO:0000256" key="22">
    <source>
        <dbReference type="ARBA" id="ARBA00048679"/>
    </source>
</evidence>
<dbReference type="FunFam" id="1.10.510.10:FF:000445">
    <property type="entry name" value="MDIS1-interacting receptor like kinase 2"/>
    <property type="match status" value="1"/>
</dbReference>
<dbReference type="AlphaFoldDB" id="A0A9Q0FY97"/>
<evidence type="ECO:0000313" key="27">
    <source>
        <dbReference type="EMBL" id="KAJ4840139.1"/>
    </source>
</evidence>
<dbReference type="InterPro" id="IPR017441">
    <property type="entry name" value="Protein_kinase_ATP_BS"/>
</dbReference>
<evidence type="ECO:0000256" key="6">
    <source>
        <dbReference type="ARBA" id="ARBA00022527"/>
    </source>
</evidence>
<feature type="binding site" evidence="23">
    <location>
        <position position="671"/>
    </location>
    <ligand>
        <name>ATP</name>
        <dbReference type="ChEBI" id="CHEBI:30616"/>
    </ligand>
</feature>
<evidence type="ECO:0000256" key="18">
    <source>
        <dbReference type="ARBA" id="ARBA00023170"/>
    </source>
</evidence>
<comment type="catalytic activity">
    <reaction evidence="22">
        <text>L-seryl-[protein] + ATP = O-phospho-L-seryl-[protein] + ADP + H(+)</text>
        <dbReference type="Rhea" id="RHEA:17989"/>
        <dbReference type="Rhea" id="RHEA-COMP:9863"/>
        <dbReference type="Rhea" id="RHEA-COMP:11604"/>
        <dbReference type="ChEBI" id="CHEBI:15378"/>
        <dbReference type="ChEBI" id="CHEBI:29999"/>
        <dbReference type="ChEBI" id="CHEBI:30616"/>
        <dbReference type="ChEBI" id="CHEBI:83421"/>
        <dbReference type="ChEBI" id="CHEBI:456216"/>
        <dbReference type="EC" id="2.7.11.1"/>
    </reaction>
</comment>
<keyword evidence="9" id="KW-0808">Transferase</keyword>
<evidence type="ECO:0000259" key="26">
    <source>
        <dbReference type="PROSITE" id="PS50011"/>
    </source>
</evidence>
<dbReference type="InterPro" id="IPR001611">
    <property type="entry name" value="Leu-rich_rpt"/>
</dbReference>
<keyword evidence="14" id="KW-0418">Kinase</keyword>
<dbReference type="PANTHER" id="PTHR48053">
    <property type="entry name" value="LEUCINE RICH REPEAT FAMILY PROTEIN, EXPRESSED"/>
    <property type="match status" value="1"/>
</dbReference>